<dbReference type="OrthoDB" id="41905at2759"/>
<evidence type="ECO:0000313" key="2">
    <source>
        <dbReference type="EMBL" id="CAD5111385.1"/>
    </source>
</evidence>
<proteinExistence type="predicted"/>
<dbReference type="AlphaFoldDB" id="A0A7I8V6P3"/>
<evidence type="ECO:0000256" key="1">
    <source>
        <dbReference type="SAM" id="SignalP"/>
    </source>
</evidence>
<organism evidence="2 3">
    <name type="scientific">Dimorphilus gyrociliatus</name>
    <dbReference type="NCBI Taxonomy" id="2664684"/>
    <lineage>
        <taxon>Eukaryota</taxon>
        <taxon>Metazoa</taxon>
        <taxon>Spiralia</taxon>
        <taxon>Lophotrochozoa</taxon>
        <taxon>Annelida</taxon>
        <taxon>Polychaeta</taxon>
        <taxon>Polychaeta incertae sedis</taxon>
        <taxon>Dinophilidae</taxon>
        <taxon>Dimorphilus</taxon>
    </lineage>
</organism>
<feature type="chain" id="PRO_5029548925" evidence="1">
    <location>
        <begin position="27"/>
        <end position="758"/>
    </location>
</feature>
<accession>A0A7I8V6P3</accession>
<evidence type="ECO:0000313" key="3">
    <source>
        <dbReference type="Proteomes" id="UP000549394"/>
    </source>
</evidence>
<protein>
    <submittedName>
        <fullName evidence="2">Uncharacterized protein</fullName>
    </submittedName>
</protein>
<dbReference type="Proteomes" id="UP000549394">
    <property type="component" value="Unassembled WGS sequence"/>
</dbReference>
<gene>
    <name evidence="2" type="ORF">DGYR_LOCUS689</name>
</gene>
<reference evidence="2 3" key="1">
    <citation type="submission" date="2020-08" db="EMBL/GenBank/DDBJ databases">
        <authorList>
            <person name="Hejnol A."/>
        </authorList>
    </citation>
    <scope>NUCLEOTIDE SEQUENCE [LARGE SCALE GENOMIC DNA]</scope>
</reference>
<keyword evidence="3" id="KW-1185">Reference proteome</keyword>
<dbReference type="EMBL" id="CAJFCJ010000001">
    <property type="protein sequence ID" value="CAD5111385.1"/>
    <property type="molecule type" value="Genomic_DNA"/>
</dbReference>
<feature type="signal peptide" evidence="1">
    <location>
        <begin position="1"/>
        <end position="26"/>
    </location>
</feature>
<keyword evidence="1" id="KW-0732">Signal</keyword>
<sequence>MTSNMATKKIHLFILFLFLFVDQTYGNLSKIEITQVNLECSFAVTIGKKLWLESSKDLWISHNSTVFSTTNSSLAFVGASNFNGQDAIGKFKGKECAWKTKTGLHWITSIKDYGGGVYQFQQTFPDGAKNSNAFGSNGVASTWPSFKVDKSAEEELGFFAWGMDSFGDDGKKFGLWGTNDTKRIASGLDSGPLLLMNKRGDTIVLSHSSQFMVTSASYNLNSNGQGTVSWGILGSIKDIPAHFSSSVIMVFADGPGKALRIWGDNLRGLYGKARKPGPSFQNDYLGYWTDNGAYFYYNTLKNKTYEESLYEVYKYSQKAGIPYRYLQIDSWWYYKSDGRQGVVNWIPQPGYFPSGLLEFSKKTNWQYFAHNRWFSANNVYAKQNGGKYNFVVERDKDIALPQDETFWKDFFYNATQWGLRMYLQDWLTLQFDKMSFTKENITAARTWLLQLDEALQFYGLPTQLCMTPCRTALQVLELKSITNVRVSTDYLLAEQWRIGLTSHFAWNVGVFPNKDNFFSQTIQPGNPFKKKEPYPALHAVVSTLSMSQVAPGDGVGMSNVSLLLRTCNADGLILSPCKPALSVDEQFVRSAFRPGKAGEVTATHSIVSKYRFGIVLAADVPNDSHYQITTDMVDADDGVYWLDGKHSTLNIFSKDYPISVDYTCTKANFCLYHTSPIFKFNGDELILIGETAKFVPMSAKRFSNIRISSEDFRLDIRGSPNEKVIVSIYSKLQKNIDITCILPASGQSTLSFILRNCY</sequence>
<comment type="caution">
    <text evidence="2">The sequence shown here is derived from an EMBL/GenBank/DDBJ whole genome shotgun (WGS) entry which is preliminary data.</text>
</comment>
<name>A0A7I8V6P3_9ANNE</name>